<gene>
    <name evidence="6" type="ORF">C9I94_14725</name>
</gene>
<protein>
    <submittedName>
        <fullName evidence="6">LysR family transcriptional regulator</fullName>
    </submittedName>
</protein>
<evidence type="ECO:0000256" key="4">
    <source>
        <dbReference type="ARBA" id="ARBA00023163"/>
    </source>
</evidence>
<evidence type="ECO:0000256" key="2">
    <source>
        <dbReference type="ARBA" id="ARBA00023015"/>
    </source>
</evidence>
<evidence type="ECO:0000313" key="6">
    <source>
        <dbReference type="EMBL" id="PSW23381.1"/>
    </source>
</evidence>
<name>A0A0J8VC77_9GAMM</name>
<dbReference type="PANTHER" id="PTHR30537">
    <property type="entry name" value="HTH-TYPE TRANSCRIPTIONAL REGULATOR"/>
    <property type="match status" value="1"/>
</dbReference>
<evidence type="ECO:0000259" key="5">
    <source>
        <dbReference type="PROSITE" id="PS50931"/>
    </source>
</evidence>
<sequence length="298" mass="33041">MIDQIDQQWLRSFHCVYENNSFKQAAEYLGMPTSNVSRHVALLEEQLNVRLLNRTTRRVTPTEFGEQLYGSTINLMGALNDAFKEISYHAQAVSGQLKVLMPDIPMLADAAVSFCLQYPEISFLCETSLSPKEDLLDGYDLVVTFNRGKLADSGWIAKEIMRYPSVVVAAPSVIERYGRPHKLAELSQLPCITSLTALNGVPWVFKDNTGQHLHQHVKSSFKVNSGTMARSAALAGIGFSILPQWSCAAEISAGLLKKVELEAQPEDLVLYAFHAGRKHLATKISLFVECLQQALNNG</sequence>
<dbReference type="FunFam" id="1.10.10.10:FF:000001">
    <property type="entry name" value="LysR family transcriptional regulator"/>
    <property type="match status" value="1"/>
</dbReference>
<dbReference type="PANTHER" id="PTHR30537:SF5">
    <property type="entry name" value="HTH-TYPE TRANSCRIPTIONAL ACTIVATOR TTDR-RELATED"/>
    <property type="match status" value="1"/>
</dbReference>
<keyword evidence="2" id="KW-0805">Transcription regulation</keyword>
<dbReference type="CDD" id="cd08422">
    <property type="entry name" value="PBP2_CrgA_like"/>
    <property type="match status" value="1"/>
</dbReference>
<dbReference type="InterPro" id="IPR005119">
    <property type="entry name" value="LysR_subst-bd"/>
</dbReference>
<dbReference type="SUPFAM" id="SSF46785">
    <property type="entry name" value="Winged helix' DNA-binding domain"/>
    <property type="match status" value="1"/>
</dbReference>
<dbReference type="GO" id="GO:0006351">
    <property type="term" value="P:DNA-templated transcription"/>
    <property type="evidence" value="ECO:0007669"/>
    <property type="project" value="TreeGrafter"/>
</dbReference>
<dbReference type="InterPro" id="IPR000847">
    <property type="entry name" value="LysR_HTH_N"/>
</dbReference>
<dbReference type="OrthoDB" id="6565067at2"/>
<keyword evidence="4" id="KW-0804">Transcription</keyword>
<accession>A0A0J8VC77</accession>
<dbReference type="EMBL" id="PYLZ01000008">
    <property type="protein sequence ID" value="PSW23381.1"/>
    <property type="molecule type" value="Genomic_DNA"/>
</dbReference>
<comment type="similarity">
    <text evidence="1">Belongs to the LysR transcriptional regulatory family.</text>
</comment>
<comment type="caution">
    <text evidence="6">The sequence shown here is derived from an EMBL/GenBank/DDBJ whole genome shotgun (WGS) entry which is preliminary data.</text>
</comment>
<evidence type="ECO:0000256" key="3">
    <source>
        <dbReference type="ARBA" id="ARBA00023125"/>
    </source>
</evidence>
<proteinExistence type="inferred from homology"/>
<evidence type="ECO:0000313" key="7">
    <source>
        <dbReference type="Proteomes" id="UP000240481"/>
    </source>
</evidence>
<dbReference type="Pfam" id="PF00126">
    <property type="entry name" value="HTH_1"/>
    <property type="match status" value="1"/>
</dbReference>
<feature type="domain" description="HTH lysR-type" evidence="5">
    <location>
        <begin position="5"/>
        <end position="62"/>
    </location>
</feature>
<keyword evidence="7" id="KW-1185">Reference proteome</keyword>
<dbReference type="InterPro" id="IPR058163">
    <property type="entry name" value="LysR-type_TF_proteobact-type"/>
</dbReference>
<dbReference type="AlphaFoldDB" id="A0A0J8VC77"/>
<dbReference type="STRING" id="680026.AB733_07780"/>
<dbReference type="RefSeq" id="WP_048898251.1">
    <property type="nucleotide sequence ID" value="NZ_AP024852.1"/>
</dbReference>
<dbReference type="InterPro" id="IPR036390">
    <property type="entry name" value="WH_DNA-bd_sf"/>
</dbReference>
<dbReference type="Pfam" id="PF03466">
    <property type="entry name" value="LysR_substrate"/>
    <property type="match status" value="1"/>
</dbReference>
<keyword evidence="3" id="KW-0238">DNA-binding</keyword>
<dbReference type="GO" id="GO:0043565">
    <property type="term" value="F:sequence-specific DNA binding"/>
    <property type="evidence" value="ECO:0007669"/>
    <property type="project" value="TreeGrafter"/>
</dbReference>
<dbReference type="PROSITE" id="PS50931">
    <property type="entry name" value="HTH_LYSR"/>
    <property type="match status" value="1"/>
</dbReference>
<dbReference type="SUPFAM" id="SSF53850">
    <property type="entry name" value="Periplasmic binding protein-like II"/>
    <property type="match status" value="1"/>
</dbReference>
<evidence type="ECO:0000256" key="1">
    <source>
        <dbReference type="ARBA" id="ARBA00009437"/>
    </source>
</evidence>
<dbReference type="Proteomes" id="UP000240481">
    <property type="component" value="Unassembled WGS sequence"/>
</dbReference>
<dbReference type="Gene3D" id="3.40.190.290">
    <property type="match status" value="1"/>
</dbReference>
<dbReference type="Gene3D" id="1.10.10.10">
    <property type="entry name" value="Winged helix-like DNA-binding domain superfamily/Winged helix DNA-binding domain"/>
    <property type="match status" value="1"/>
</dbReference>
<organism evidence="6 7">
    <name type="scientific">Photobacterium swingsii</name>
    <dbReference type="NCBI Taxonomy" id="680026"/>
    <lineage>
        <taxon>Bacteria</taxon>
        <taxon>Pseudomonadati</taxon>
        <taxon>Pseudomonadota</taxon>
        <taxon>Gammaproteobacteria</taxon>
        <taxon>Vibrionales</taxon>
        <taxon>Vibrionaceae</taxon>
        <taxon>Photobacterium</taxon>
    </lineage>
</organism>
<reference evidence="6 7" key="1">
    <citation type="submission" date="2018-01" db="EMBL/GenBank/DDBJ databases">
        <title>Whole genome sequencing of Histamine producing bacteria.</title>
        <authorList>
            <person name="Butler K."/>
        </authorList>
    </citation>
    <scope>NUCLEOTIDE SEQUENCE [LARGE SCALE GENOMIC DNA]</scope>
    <source>
        <strain evidence="6 7">DSM 24669</strain>
    </source>
</reference>
<dbReference type="GO" id="GO:0003700">
    <property type="term" value="F:DNA-binding transcription factor activity"/>
    <property type="evidence" value="ECO:0007669"/>
    <property type="project" value="InterPro"/>
</dbReference>
<dbReference type="InterPro" id="IPR036388">
    <property type="entry name" value="WH-like_DNA-bd_sf"/>
</dbReference>